<accession>A0A7I8J6I8</accession>
<dbReference type="AlphaFoldDB" id="A0A7I8J6I8"/>
<feature type="compositionally biased region" description="Low complexity" evidence="1">
    <location>
        <begin position="22"/>
        <end position="37"/>
    </location>
</feature>
<evidence type="ECO:0000256" key="1">
    <source>
        <dbReference type="SAM" id="MobiDB-lite"/>
    </source>
</evidence>
<keyword evidence="3" id="KW-1185">Reference proteome</keyword>
<dbReference type="EMBL" id="LR743596">
    <property type="protein sequence ID" value="CAA2626549.1"/>
    <property type="molecule type" value="Genomic_DNA"/>
</dbReference>
<organism evidence="2">
    <name type="scientific">Spirodela intermedia</name>
    <name type="common">Intermediate duckweed</name>
    <dbReference type="NCBI Taxonomy" id="51605"/>
    <lineage>
        <taxon>Eukaryota</taxon>
        <taxon>Viridiplantae</taxon>
        <taxon>Streptophyta</taxon>
        <taxon>Embryophyta</taxon>
        <taxon>Tracheophyta</taxon>
        <taxon>Spermatophyta</taxon>
        <taxon>Magnoliopsida</taxon>
        <taxon>Liliopsida</taxon>
        <taxon>Araceae</taxon>
        <taxon>Lemnoideae</taxon>
        <taxon>Spirodela</taxon>
    </lineage>
</organism>
<protein>
    <submittedName>
        <fullName evidence="2">Uncharacterized protein</fullName>
    </submittedName>
</protein>
<reference evidence="2 3" key="1">
    <citation type="submission" date="2019-12" db="EMBL/GenBank/DDBJ databases">
        <authorList>
            <person name="Scholz U."/>
            <person name="Mascher M."/>
            <person name="Fiebig A."/>
        </authorList>
    </citation>
    <scope>NUCLEOTIDE SEQUENCE</scope>
</reference>
<dbReference type="Proteomes" id="UP001189122">
    <property type="component" value="Unassembled WGS sequence"/>
</dbReference>
<proteinExistence type="predicted"/>
<dbReference type="PANTHER" id="PTHR37227">
    <property type="entry name" value="OS01G0219000 PROTEIN"/>
    <property type="match status" value="1"/>
</dbReference>
<feature type="region of interest" description="Disordered" evidence="1">
    <location>
        <begin position="81"/>
        <end position="123"/>
    </location>
</feature>
<evidence type="ECO:0000313" key="3">
    <source>
        <dbReference type="Proteomes" id="UP001189122"/>
    </source>
</evidence>
<evidence type="ECO:0000313" key="2">
    <source>
        <dbReference type="EMBL" id="CAA2626549.1"/>
    </source>
</evidence>
<sequence length="233" mass="24437">MEDVVTDIPPPSRFFPEDLDNFASPSPALPSPFVLLSDRNPRPRPPSWCLCSGLSSSRSSRSPATTSCRLRAIAAATSTPPARAFSWSPSSTRRRRRRGALGGEGADEGHLSPGGTGPGLRPQRELQGAAVGRRFHGVQAGDSGEEGAGSFPALRRVPYYTTGSVAEGVGAALLAECQMRKLKGTLCVAWSGAGEASSPSLSLESLLRDLLPGSRFSADNGVRVSVADSDLYV</sequence>
<name>A0A7I8J6I8_SPIIN</name>
<feature type="region of interest" description="Disordered" evidence="1">
    <location>
        <begin position="1"/>
        <end position="38"/>
    </location>
</feature>
<dbReference type="PANTHER" id="PTHR37227:SF2">
    <property type="entry name" value="OS01G0219000 PROTEIN"/>
    <property type="match status" value="1"/>
</dbReference>
<gene>
    <name evidence="2" type="ORF">SI7747_09012246</name>
</gene>
<dbReference type="EMBL" id="CACRZD030000009">
    <property type="protein sequence ID" value="CAA6665857.1"/>
    <property type="molecule type" value="Genomic_DNA"/>
</dbReference>